<accession>X1VLT1</accession>
<feature type="non-terminal residue" evidence="1">
    <location>
        <position position="34"/>
    </location>
</feature>
<comment type="caution">
    <text evidence="1">The sequence shown here is derived from an EMBL/GenBank/DDBJ whole genome shotgun (WGS) entry which is preliminary data.</text>
</comment>
<protein>
    <submittedName>
        <fullName evidence="1">Uncharacterized protein</fullName>
    </submittedName>
</protein>
<reference evidence="1" key="1">
    <citation type="journal article" date="2014" name="Front. Microbiol.">
        <title>High frequency of phylogenetically diverse reductive dehalogenase-homologous genes in deep subseafloor sedimentary metagenomes.</title>
        <authorList>
            <person name="Kawai M."/>
            <person name="Futagami T."/>
            <person name="Toyoda A."/>
            <person name="Takaki Y."/>
            <person name="Nishi S."/>
            <person name="Hori S."/>
            <person name="Arai W."/>
            <person name="Tsubouchi T."/>
            <person name="Morono Y."/>
            <person name="Uchiyama I."/>
            <person name="Ito T."/>
            <person name="Fujiyama A."/>
            <person name="Inagaki F."/>
            <person name="Takami H."/>
        </authorList>
    </citation>
    <scope>NUCLEOTIDE SEQUENCE</scope>
    <source>
        <strain evidence="1">Expedition CK06-06</strain>
    </source>
</reference>
<organism evidence="1">
    <name type="scientific">marine sediment metagenome</name>
    <dbReference type="NCBI Taxonomy" id="412755"/>
    <lineage>
        <taxon>unclassified sequences</taxon>
        <taxon>metagenomes</taxon>
        <taxon>ecological metagenomes</taxon>
    </lineage>
</organism>
<evidence type="ECO:0000313" key="1">
    <source>
        <dbReference type="EMBL" id="GAJ16846.1"/>
    </source>
</evidence>
<sequence>MDLDQEEIENIVTKYKVDPDRPIITQVSRFDPWK</sequence>
<gene>
    <name evidence="1" type="ORF">S12H4_60899</name>
</gene>
<dbReference type="AlphaFoldDB" id="X1VLT1"/>
<name>X1VLT1_9ZZZZ</name>
<proteinExistence type="predicted"/>
<dbReference type="EMBL" id="BARW01040224">
    <property type="protein sequence ID" value="GAJ16846.1"/>
    <property type="molecule type" value="Genomic_DNA"/>
</dbReference>